<evidence type="ECO:0008006" key="6">
    <source>
        <dbReference type="Google" id="ProtNLM"/>
    </source>
</evidence>
<dbReference type="GO" id="GO:0006487">
    <property type="term" value="P:protein N-linked glycosylation"/>
    <property type="evidence" value="ECO:0007669"/>
    <property type="project" value="TreeGrafter"/>
</dbReference>
<dbReference type="PANTHER" id="PTHR31306:SF8">
    <property type="entry name" value="GLYCOSYLTRANSFERASE FAMILY 34 PROTEIN"/>
    <property type="match status" value="1"/>
</dbReference>
<dbReference type="GO" id="GO:0000139">
    <property type="term" value="C:Golgi membrane"/>
    <property type="evidence" value="ECO:0007669"/>
    <property type="project" value="TreeGrafter"/>
</dbReference>
<dbReference type="Gene3D" id="3.90.550.10">
    <property type="entry name" value="Spore Coat Polysaccharide Biosynthesis Protein SpsA, Chain A"/>
    <property type="match status" value="1"/>
</dbReference>
<proteinExistence type="inferred from homology"/>
<gene>
    <name evidence="4" type="ORF">XA68_11375</name>
</gene>
<dbReference type="EMBL" id="LAZP02000147">
    <property type="protein sequence ID" value="PFH60161.1"/>
    <property type="molecule type" value="Genomic_DNA"/>
</dbReference>
<evidence type="ECO:0000256" key="3">
    <source>
        <dbReference type="ARBA" id="ARBA00022679"/>
    </source>
</evidence>
<dbReference type="OrthoDB" id="4918811at2759"/>
<dbReference type="Proteomes" id="UP000037136">
    <property type="component" value="Unassembled WGS sequence"/>
</dbReference>
<comment type="caution">
    <text evidence="4">The sequence shown here is derived from an EMBL/GenBank/DDBJ whole genome shotgun (WGS) entry which is preliminary data.</text>
</comment>
<evidence type="ECO:0000313" key="4">
    <source>
        <dbReference type="EMBL" id="PFH60161.1"/>
    </source>
</evidence>
<dbReference type="STRING" id="268505.A0A2A9PGK9"/>
<dbReference type="InterPro" id="IPR008630">
    <property type="entry name" value="Glyco_trans_34"/>
</dbReference>
<evidence type="ECO:0000313" key="5">
    <source>
        <dbReference type="Proteomes" id="UP000037136"/>
    </source>
</evidence>
<keyword evidence="3" id="KW-0808">Transferase</keyword>
<dbReference type="GO" id="GO:0016757">
    <property type="term" value="F:glycosyltransferase activity"/>
    <property type="evidence" value="ECO:0007669"/>
    <property type="project" value="UniProtKB-KW"/>
</dbReference>
<comment type="similarity">
    <text evidence="1">Belongs to the glycosyltransferase 34 family.</text>
</comment>
<sequence length="351" mass="40120">MAIFLVYQLFATLDTSSVSPAKTPFHFRQDAKLKSRRLRVYGDDDCVSDIDPWALVPEAVAIRKSCRKSHSALSSLEMKRPKVATVSAHITKAKNSDRFYQKAIQTHLLHRIVHRSHLKLLCSPLVDALWNKEAFILSILTEELVKPPERRLEWIFWADRDSVILDYCRDATDFLPRSEVDDSSASAGSPHAKQINLLIANDRNGLNDGTFLLRVGKWAIDLLSDTLAFPRFKPDVHLTFTEQSAMENLLREDRYKDGVRYVPQHWFNAWPQQEGRSGEYATLDNTTKLDKWAVRRGDFLVHFAGCSDKEREVTGFTETARQVGNVWESGRALRDVSAEIAEFWSNSSRTP</sequence>
<accession>A0A2A9PGK9</accession>
<keyword evidence="5" id="KW-1185">Reference proteome</keyword>
<protein>
    <recommendedName>
        <fullName evidence="6">Galactosyl transferase GMA12/MNN10 family protein</fullName>
    </recommendedName>
</protein>
<evidence type="ECO:0000256" key="2">
    <source>
        <dbReference type="ARBA" id="ARBA00022676"/>
    </source>
</evidence>
<dbReference type="InterPro" id="IPR029044">
    <property type="entry name" value="Nucleotide-diphossugar_trans"/>
</dbReference>
<reference evidence="4 5" key="2">
    <citation type="journal article" date="2017" name="Sci. Rep.">
        <title>Ant-infecting Ophiocordyceps genomes reveal a high diversity of potential behavioral manipulation genes and a possible major role for enterotoxins.</title>
        <authorList>
            <person name="de Bekker C."/>
            <person name="Ohm R.A."/>
            <person name="Evans H.C."/>
            <person name="Brachmann A."/>
            <person name="Hughes D.P."/>
        </authorList>
    </citation>
    <scope>NUCLEOTIDE SEQUENCE [LARGE SCALE GENOMIC DNA]</scope>
    <source>
        <strain evidence="4 5">SC16a</strain>
    </source>
</reference>
<dbReference type="Pfam" id="PF05637">
    <property type="entry name" value="Glyco_transf_34"/>
    <property type="match status" value="1"/>
</dbReference>
<keyword evidence="2" id="KW-0328">Glycosyltransferase</keyword>
<dbReference type="AlphaFoldDB" id="A0A2A9PGK9"/>
<name>A0A2A9PGK9_OPHUN</name>
<organism evidence="4 5">
    <name type="scientific">Ophiocordyceps unilateralis</name>
    <name type="common">Zombie-ant fungus</name>
    <name type="synonym">Torrubia unilateralis</name>
    <dbReference type="NCBI Taxonomy" id="268505"/>
    <lineage>
        <taxon>Eukaryota</taxon>
        <taxon>Fungi</taxon>
        <taxon>Dikarya</taxon>
        <taxon>Ascomycota</taxon>
        <taxon>Pezizomycotina</taxon>
        <taxon>Sordariomycetes</taxon>
        <taxon>Hypocreomycetidae</taxon>
        <taxon>Hypocreales</taxon>
        <taxon>Ophiocordycipitaceae</taxon>
        <taxon>Ophiocordyceps</taxon>
    </lineage>
</organism>
<evidence type="ECO:0000256" key="1">
    <source>
        <dbReference type="ARBA" id="ARBA00005664"/>
    </source>
</evidence>
<reference evidence="4 5" key="1">
    <citation type="journal article" date="2015" name="BMC Genomics">
        <title>Gene expression during zombie ant biting behavior reflects the complexity underlying fungal parasitic behavioral manipulation.</title>
        <authorList>
            <person name="de Bekker C."/>
            <person name="Ohm R.A."/>
            <person name="Loreto R.G."/>
            <person name="Sebastian A."/>
            <person name="Albert I."/>
            <person name="Merrow M."/>
            <person name="Brachmann A."/>
            <person name="Hughes D.P."/>
        </authorList>
    </citation>
    <scope>NUCLEOTIDE SEQUENCE [LARGE SCALE GENOMIC DNA]</scope>
    <source>
        <strain evidence="4 5">SC16a</strain>
    </source>
</reference>
<dbReference type="PANTHER" id="PTHR31306">
    <property type="entry name" value="ALPHA-1,6-MANNOSYLTRANSFERASE MNN11-RELATED"/>
    <property type="match status" value="1"/>
</dbReference>